<comment type="caution">
    <text evidence="1">The sequence shown here is derived from an EMBL/GenBank/DDBJ whole genome shotgun (WGS) entry which is preliminary data.</text>
</comment>
<evidence type="ECO:0000313" key="1">
    <source>
        <dbReference type="EMBL" id="CAG8478574.1"/>
    </source>
</evidence>
<accession>A0A9N8WCT5</accession>
<name>A0A9N8WCT5_9GLOM</name>
<organism evidence="1 2">
    <name type="scientific">Ambispora leptoticha</name>
    <dbReference type="NCBI Taxonomy" id="144679"/>
    <lineage>
        <taxon>Eukaryota</taxon>
        <taxon>Fungi</taxon>
        <taxon>Fungi incertae sedis</taxon>
        <taxon>Mucoromycota</taxon>
        <taxon>Glomeromycotina</taxon>
        <taxon>Glomeromycetes</taxon>
        <taxon>Archaeosporales</taxon>
        <taxon>Ambisporaceae</taxon>
        <taxon>Ambispora</taxon>
    </lineage>
</organism>
<gene>
    <name evidence="1" type="ORF">ALEPTO_LOCUS2369</name>
</gene>
<dbReference type="OrthoDB" id="2401297at2759"/>
<keyword evidence="2" id="KW-1185">Reference proteome</keyword>
<protein>
    <submittedName>
        <fullName evidence="1">5697_t:CDS:1</fullName>
    </submittedName>
</protein>
<proteinExistence type="predicted"/>
<dbReference type="Proteomes" id="UP000789508">
    <property type="component" value="Unassembled WGS sequence"/>
</dbReference>
<evidence type="ECO:0000313" key="2">
    <source>
        <dbReference type="Proteomes" id="UP000789508"/>
    </source>
</evidence>
<reference evidence="1" key="1">
    <citation type="submission" date="2021-06" db="EMBL/GenBank/DDBJ databases">
        <authorList>
            <person name="Kallberg Y."/>
            <person name="Tangrot J."/>
            <person name="Rosling A."/>
        </authorList>
    </citation>
    <scope>NUCLEOTIDE SEQUENCE</scope>
    <source>
        <strain evidence="1">FL130A</strain>
    </source>
</reference>
<sequence>MNSIQLPSDVLKLIFSNFADPIYQEELVTNPPGHWILYNCMLVNKVWSEVAVQFLWQQPFKITYSGPCYKVLDLLLPWAIFEKRIREMGKHSIDASKQKQEQRRPLLHRYFSFSRKKKQQEMQILPNHMFNYSSFIRKLEFNRMIAVICCWSEKTLPNDLKTSKESIILCVRLLFELFLNSGVRLESLYINSSGFFPFDTVRDKRVNISSYLHLLLDSHSIPLLENIRKLWLKTKSNDEENSIAELQNICKNVEFMNLDNLADSYLYRNYHATIERFVGLIGSQKRLVSLTVSYCSASKINDILKIHSTTLRRIKFISCDFLNCQELDGLASCINLEKMEFYCCTNLNAEMLQPVFSADYKKLRLVILLFSSPDYICEEFRAWATVINETGRLMD</sequence>
<dbReference type="AlphaFoldDB" id="A0A9N8WCT5"/>
<dbReference type="EMBL" id="CAJVPS010000340">
    <property type="protein sequence ID" value="CAG8478574.1"/>
    <property type="molecule type" value="Genomic_DNA"/>
</dbReference>